<name>A0A0D2DLB8_9EURO</name>
<feature type="coiled-coil region" evidence="9">
    <location>
        <begin position="34"/>
        <end position="102"/>
    </location>
</feature>
<dbReference type="Pfam" id="PF07558">
    <property type="entry name" value="Shugoshin_N"/>
    <property type="match status" value="1"/>
</dbReference>
<feature type="compositionally biased region" description="Polar residues" evidence="10">
    <location>
        <begin position="312"/>
        <end position="321"/>
    </location>
</feature>
<dbReference type="EMBL" id="KN846962">
    <property type="protein sequence ID" value="KIW63182.1"/>
    <property type="molecule type" value="Genomic_DNA"/>
</dbReference>
<dbReference type="InterPro" id="IPR011516">
    <property type="entry name" value="Shugoshin_N"/>
</dbReference>
<evidence type="ECO:0000256" key="9">
    <source>
        <dbReference type="SAM" id="Coils"/>
    </source>
</evidence>
<evidence type="ECO:0000256" key="10">
    <source>
        <dbReference type="SAM" id="MobiDB-lite"/>
    </source>
</evidence>
<organism evidence="13 14">
    <name type="scientific">Phialophora macrospora</name>
    <dbReference type="NCBI Taxonomy" id="1851006"/>
    <lineage>
        <taxon>Eukaryota</taxon>
        <taxon>Fungi</taxon>
        <taxon>Dikarya</taxon>
        <taxon>Ascomycota</taxon>
        <taxon>Pezizomycotina</taxon>
        <taxon>Eurotiomycetes</taxon>
        <taxon>Chaetothyriomycetidae</taxon>
        <taxon>Chaetothyriales</taxon>
        <taxon>Herpotrichiellaceae</taxon>
        <taxon>Phialophora</taxon>
    </lineage>
</organism>
<evidence type="ECO:0000259" key="12">
    <source>
        <dbReference type="Pfam" id="PF07558"/>
    </source>
</evidence>
<gene>
    <name evidence="13" type="ORF">PV04_10048</name>
</gene>
<evidence type="ECO:0000256" key="8">
    <source>
        <dbReference type="ARBA" id="ARBA00023328"/>
    </source>
</evidence>
<comment type="similarity">
    <text evidence="2">Belongs to the shugoshin family.</text>
</comment>
<evidence type="ECO:0008006" key="15">
    <source>
        <dbReference type="Google" id="ProtNLM"/>
    </source>
</evidence>
<keyword evidence="5" id="KW-0159">Chromosome partition</keyword>
<feature type="compositionally biased region" description="Basic and acidic residues" evidence="10">
    <location>
        <begin position="650"/>
        <end position="659"/>
    </location>
</feature>
<dbReference type="GO" id="GO:0045132">
    <property type="term" value="P:meiotic chromosome segregation"/>
    <property type="evidence" value="ECO:0007669"/>
    <property type="project" value="InterPro"/>
</dbReference>
<evidence type="ECO:0000256" key="1">
    <source>
        <dbReference type="ARBA" id="ARBA00004584"/>
    </source>
</evidence>
<feature type="compositionally biased region" description="Low complexity" evidence="10">
    <location>
        <begin position="664"/>
        <end position="683"/>
    </location>
</feature>
<sequence>MAKLNEQPPAPPAESFDALKRRFIRQNREIARANSTQSQRIRNLETEISRLVADNISLREQAIAAQAEAERWRAASNINREILDLRDRLQKKMEEVGELVEEMGRIPEKMARKGRRKSRLANVGQRLSSATEEEWRHRLSMREAATEGELNDGRLPAIREDKLYPRRTLENTELSVLREEAALQQASESPELGPPPEVHFDVNEPIGMDLARTSEVDTGGEGAAQLPSMLERRRKRRTSALLQTIPPEEPADEASSEDPPPQPQELPMAKLSQQPLKSGAKRKLDASDLEEPVIQQPPNEEADFIFQRRQEIWNSASTGTKKGSRFTRPPGRENATGAQTETQSPQKATIAARKILAPKSTNSPTKRRIHVSEKLKDDREEQPKPTAIRSVRRNNPPPQIDAETLAQPTDDRDGGGKDLPPKTPANEVDGILSPMSTEPSARNPHQPKETAVLSSVEDVLNGSIGRGSRRARAAVSYAEPNLRDKMRRPGKELVGAVEGLERNKETTAGSRGASVDRAKSEDVKVNEDQSRVIDVKQEKDASAEERWRQLPMCNKEEPASPLRNKERKERIGSASKKSAERHNTAEDMVEATNRLSIFDPPISSPTEAFEEADTNQSGHTAPSTARRKPSASGLTTRRHSVQPSSSTRSATDRDSRHGPASDGRSSAVRDAPARPSSASSTRSEQMASIARDIKRSNSVNLNPKAKETSSDADVGSGLSSRAERTLNRRRSMMV</sequence>
<keyword evidence="6 9" id="KW-0175">Coiled coil</keyword>
<keyword evidence="4" id="KW-0132">Cell division</keyword>
<feature type="region of interest" description="Disordered" evidence="10">
    <location>
        <begin position="182"/>
        <end position="452"/>
    </location>
</feature>
<keyword evidence="8" id="KW-0137">Centromere</keyword>
<feature type="compositionally biased region" description="Polar residues" evidence="10">
    <location>
        <begin position="336"/>
        <end position="347"/>
    </location>
</feature>
<proteinExistence type="inferred from homology"/>
<evidence type="ECO:0000256" key="7">
    <source>
        <dbReference type="ARBA" id="ARBA00023306"/>
    </source>
</evidence>
<evidence type="ECO:0000256" key="5">
    <source>
        <dbReference type="ARBA" id="ARBA00022829"/>
    </source>
</evidence>
<evidence type="ECO:0000256" key="3">
    <source>
        <dbReference type="ARBA" id="ARBA00022454"/>
    </source>
</evidence>
<dbReference type="Pfam" id="PF07557">
    <property type="entry name" value="Shugoshin_C"/>
    <property type="match status" value="1"/>
</dbReference>
<evidence type="ECO:0000256" key="4">
    <source>
        <dbReference type="ARBA" id="ARBA00022618"/>
    </source>
</evidence>
<feature type="region of interest" description="Disordered" evidence="10">
    <location>
        <begin position="482"/>
        <end position="734"/>
    </location>
</feature>
<protein>
    <recommendedName>
        <fullName evidence="15">Shugoshin C-terminal domain-containing protein</fullName>
    </recommendedName>
</protein>
<dbReference type="InterPro" id="IPR011515">
    <property type="entry name" value="Shugoshin_C"/>
</dbReference>
<feature type="domain" description="Shugoshin N-terminal coiled-coil" evidence="12">
    <location>
        <begin position="19"/>
        <end position="63"/>
    </location>
</feature>
<evidence type="ECO:0000259" key="11">
    <source>
        <dbReference type="Pfam" id="PF07557"/>
    </source>
</evidence>
<feature type="compositionally biased region" description="Polar residues" evidence="10">
    <location>
        <begin position="614"/>
        <end position="623"/>
    </location>
</feature>
<dbReference type="GO" id="GO:0005634">
    <property type="term" value="C:nucleus"/>
    <property type="evidence" value="ECO:0007669"/>
    <property type="project" value="InterPro"/>
</dbReference>
<feature type="compositionally biased region" description="Basic and acidic residues" evidence="10">
    <location>
        <begin position="409"/>
        <end position="420"/>
    </location>
</feature>
<accession>A0A0D2DLB8</accession>
<dbReference type="Proteomes" id="UP000054266">
    <property type="component" value="Unassembled WGS sequence"/>
</dbReference>
<feature type="compositionally biased region" description="Basic and acidic residues" evidence="10">
    <location>
        <begin position="482"/>
        <end position="491"/>
    </location>
</feature>
<evidence type="ECO:0000313" key="14">
    <source>
        <dbReference type="Proteomes" id="UP000054266"/>
    </source>
</evidence>
<keyword evidence="3" id="KW-0158">Chromosome</keyword>
<dbReference type="GO" id="GO:0051301">
    <property type="term" value="P:cell division"/>
    <property type="evidence" value="ECO:0007669"/>
    <property type="project" value="UniProtKB-KW"/>
</dbReference>
<feature type="compositionally biased region" description="Basic and acidic residues" evidence="10">
    <location>
        <begin position="370"/>
        <end position="383"/>
    </location>
</feature>
<evidence type="ECO:0000256" key="2">
    <source>
        <dbReference type="ARBA" id="ARBA00010845"/>
    </source>
</evidence>
<keyword evidence="7" id="KW-0131">Cell cycle</keyword>
<dbReference type="GO" id="GO:0000779">
    <property type="term" value="C:condensed chromosome, centromeric region"/>
    <property type="evidence" value="ECO:0007669"/>
    <property type="project" value="UniProtKB-ARBA"/>
</dbReference>
<evidence type="ECO:0000256" key="6">
    <source>
        <dbReference type="ARBA" id="ARBA00023054"/>
    </source>
</evidence>
<evidence type="ECO:0000313" key="13">
    <source>
        <dbReference type="EMBL" id="KIW63182.1"/>
    </source>
</evidence>
<dbReference type="HOGENOM" id="CLU_013723_2_0_1"/>
<feature type="domain" description="Shugoshin C-terminal" evidence="11">
    <location>
        <begin position="465"/>
        <end position="488"/>
    </location>
</feature>
<keyword evidence="14" id="KW-1185">Reference proteome</keyword>
<reference evidence="13 14" key="1">
    <citation type="submission" date="2015-01" db="EMBL/GenBank/DDBJ databases">
        <title>The Genome Sequence of Capronia semiimmersa CBS27337.</title>
        <authorList>
            <consortium name="The Broad Institute Genomics Platform"/>
            <person name="Cuomo C."/>
            <person name="de Hoog S."/>
            <person name="Gorbushina A."/>
            <person name="Stielow B."/>
            <person name="Teixiera M."/>
            <person name="Abouelleil A."/>
            <person name="Chapman S.B."/>
            <person name="Priest M."/>
            <person name="Young S.K."/>
            <person name="Wortman J."/>
            <person name="Nusbaum C."/>
            <person name="Birren B."/>
        </authorList>
    </citation>
    <scope>NUCLEOTIDE SEQUENCE [LARGE SCALE GENOMIC DNA]</scope>
    <source>
        <strain evidence="13 14">CBS 27337</strain>
    </source>
</reference>
<feature type="compositionally biased region" description="Basic and acidic residues" evidence="10">
    <location>
        <begin position="514"/>
        <end position="585"/>
    </location>
</feature>
<comment type="subcellular location">
    <subcellularLocation>
        <location evidence="1">Chromosome</location>
        <location evidence="1">Centromere</location>
    </subcellularLocation>
</comment>
<dbReference type="AlphaFoldDB" id="A0A0D2DLB8"/>